<dbReference type="EMBL" id="JAMPKX010000014">
    <property type="protein sequence ID" value="MEP0949674.1"/>
    <property type="molecule type" value="Genomic_DNA"/>
</dbReference>
<feature type="compositionally biased region" description="Basic and acidic residues" evidence="1">
    <location>
        <begin position="55"/>
        <end position="74"/>
    </location>
</feature>
<reference evidence="2 3" key="1">
    <citation type="submission" date="2022-04" db="EMBL/GenBank/DDBJ databases">
        <title>Positive selection, recombination, and allopatry shape intraspecific diversity of widespread and dominant cyanobacteria.</title>
        <authorList>
            <person name="Wei J."/>
            <person name="Shu W."/>
            <person name="Hu C."/>
        </authorList>
    </citation>
    <scope>NUCLEOTIDE SEQUENCE [LARGE SCALE GENOMIC DNA]</scope>
    <source>
        <strain evidence="2 3">DQ-A4</strain>
    </source>
</reference>
<comment type="caution">
    <text evidence="2">The sequence shown here is derived from an EMBL/GenBank/DDBJ whole genome shotgun (WGS) entry which is preliminary data.</text>
</comment>
<accession>A0ABV0KA98</accession>
<proteinExistence type="predicted"/>
<gene>
    <name evidence="2" type="ORF">NC992_22540</name>
</gene>
<dbReference type="InterPro" id="IPR018691">
    <property type="entry name" value="DUF2188"/>
</dbReference>
<keyword evidence="3" id="KW-1185">Reference proteome</keyword>
<dbReference type="Proteomes" id="UP001482513">
    <property type="component" value="Unassembled WGS sequence"/>
</dbReference>
<dbReference type="Pfam" id="PF09954">
    <property type="entry name" value="DUF2188"/>
    <property type="match status" value="1"/>
</dbReference>
<protein>
    <submittedName>
        <fullName evidence="2">DUF2188 domain-containing protein</fullName>
    </submittedName>
</protein>
<dbReference type="RefSeq" id="WP_190707733.1">
    <property type="nucleotide sequence ID" value="NZ_JAMPKX010000014.1"/>
</dbReference>
<organism evidence="2 3">
    <name type="scientific">Leptolyngbya subtilissima DQ-A4</name>
    <dbReference type="NCBI Taxonomy" id="2933933"/>
    <lineage>
        <taxon>Bacteria</taxon>
        <taxon>Bacillati</taxon>
        <taxon>Cyanobacteriota</taxon>
        <taxon>Cyanophyceae</taxon>
        <taxon>Leptolyngbyales</taxon>
        <taxon>Leptolyngbyaceae</taxon>
        <taxon>Leptolyngbya group</taxon>
        <taxon>Leptolyngbya</taxon>
    </lineage>
</organism>
<sequence length="74" mass="8193">MAKNPQHIVPHPKGWAVKSEGASRASSVHPTQKEAIERGREIARNQSSELFIHGQDGRIRSRDSHGNDPHPPRG</sequence>
<evidence type="ECO:0000313" key="2">
    <source>
        <dbReference type="EMBL" id="MEP0949674.1"/>
    </source>
</evidence>
<feature type="compositionally biased region" description="Basic and acidic residues" evidence="1">
    <location>
        <begin position="31"/>
        <end position="43"/>
    </location>
</feature>
<evidence type="ECO:0000313" key="3">
    <source>
        <dbReference type="Proteomes" id="UP001482513"/>
    </source>
</evidence>
<feature type="region of interest" description="Disordered" evidence="1">
    <location>
        <begin position="1"/>
        <end position="74"/>
    </location>
</feature>
<evidence type="ECO:0000256" key="1">
    <source>
        <dbReference type="SAM" id="MobiDB-lite"/>
    </source>
</evidence>
<name>A0ABV0KA98_9CYAN</name>